<name>A0ABQ9ZTL2_9CRUS</name>
<organism evidence="2 3">
    <name type="scientific">Daphnia magna</name>
    <dbReference type="NCBI Taxonomy" id="35525"/>
    <lineage>
        <taxon>Eukaryota</taxon>
        <taxon>Metazoa</taxon>
        <taxon>Ecdysozoa</taxon>
        <taxon>Arthropoda</taxon>
        <taxon>Crustacea</taxon>
        <taxon>Branchiopoda</taxon>
        <taxon>Diplostraca</taxon>
        <taxon>Cladocera</taxon>
        <taxon>Anomopoda</taxon>
        <taxon>Daphniidae</taxon>
        <taxon>Daphnia</taxon>
    </lineage>
</organism>
<evidence type="ECO:0000256" key="1">
    <source>
        <dbReference type="SAM" id="MobiDB-lite"/>
    </source>
</evidence>
<feature type="compositionally biased region" description="Basic and acidic residues" evidence="1">
    <location>
        <begin position="60"/>
        <end position="76"/>
    </location>
</feature>
<sequence length="96" mass="10854">MMKTMVNEVKSLIRGTAPLTMYCKSASTQAHFCWSEVNVIKCPTFSLHFKLNAVHESEMLTDHHEEENEIKTDSKYGIKSGKNADMAQTKGHVSHK</sequence>
<dbReference type="Proteomes" id="UP001234178">
    <property type="component" value="Unassembled WGS sequence"/>
</dbReference>
<protein>
    <submittedName>
        <fullName evidence="2">Uncharacterized protein</fullName>
    </submittedName>
</protein>
<comment type="caution">
    <text evidence="2">The sequence shown here is derived from an EMBL/GenBank/DDBJ whole genome shotgun (WGS) entry which is preliminary data.</text>
</comment>
<dbReference type="EMBL" id="JAOYFB010000005">
    <property type="protein sequence ID" value="KAK4015819.1"/>
    <property type="molecule type" value="Genomic_DNA"/>
</dbReference>
<gene>
    <name evidence="2" type="ORF">OUZ56_030792</name>
</gene>
<reference evidence="2 3" key="1">
    <citation type="journal article" date="2023" name="Nucleic Acids Res.">
        <title>The hologenome of Daphnia magna reveals possible DNA methylation and microbiome-mediated evolution of the host genome.</title>
        <authorList>
            <person name="Chaturvedi A."/>
            <person name="Li X."/>
            <person name="Dhandapani V."/>
            <person name="Marshall H."/>
            <person name="Kissane S."/>
            <person name="Cuenca-Cambronero M."/>
            <person name="Asole G."/>
            <person name="Calvet F."/>
            <person name="Ruiz-Romero M."/>
            <person name="Marangio P."/>
            <person name="Guigo R."/>
            <person name="Rago D."/>
            <person name="Mirbahai L."/>
            <person name="Eastwood N."/>
            <person name="Colbourne J.K."/>
            <person name="Zhou J."/>
            <person name="Mallon E."/>
            <person name="Orsini L."/>
        </authorList>
    </citation>
    <scope>NUCLEOTIDE SEQUENCE [LARGE SCALE GENOMIC DNA]</scope>
    <source>
        <strain evidence="2">LRV0_1</strain>
    </source>
</reference>
<evidence type="ECO:0000313" key="2">
    <source>
        <dbReference type="EMBL" id="KAK4015819.1"/>
    </source>
</evidence>
<proteinExistence type="predicted"/>
<evidence type="ECO:0000313" key="3">
    <source>
        <dbReference type="Proteomes" id="UP001234178"/>
    </source>
</evidence>
<accession>A0ABQ9ZTL2</accession>
<feature type="region of interest" description="Disordered" evidence="1">
    <location>
        <begin position="60"/>
        <end position="96"/>
    </location>
</feature>
<keyword evidence="3" id="KW-1185">Reference proteome</keyword>